<evidence type="ECO:0000256" key="11">
    <source>
        <dbReference type="ARBA" id="ARBA00023167"/>
    </source>
</evidence>
<feature type="domain" description="Cobalamin-independent methionine synthase MetE N-terminal" evidence="14">
    <location>
        <begin position="67"/>
        <end position="385"/>
    </location>
</feature>
<comment type="cofactor">
    <cofactor evidence="1">
        <name>Zn(2+)</name>
        <dbReference type="ChEBI" id="CHEBI:29105"/>
    </cofactor>
</comment>
<dbReference type="Proteomes" id="UP000317494">
    <property type="component" value="Unassembled WGS sequence"/>
</dbReference>
<feature type="compositionally biased region" description="Polar residues" evidence="12">
    <location>
        <begin position="32"/>
        <end position="43"/>
    </location>
</feature>
<dbReference type="InterPro" id="IPR006276">
    <property type="entry name" value="Cobalamin-indep_Met_synthase"/>
</dbReference>
<dbReference type="InterPro" id="IPR013215">
    <property type="entry name" value="Cbl-indep_Met_Synth_N"/>
</dbReference>
<keyword evidence="16" id="KW-1185">Reference proteome</keyword>
<evidence type="ECO:0000256" key="12">
    <source>
        <dbReference type="SAM" id="MobiDB-lite"/>
    </source>
</evidence>
<evidence type="ECO:0000256" key="5">
    <source>
        <dbReference type="ARBA" id="ARBA00012034"/>
    </source>
</evidence>
<evidence type="ECO:0000256" key="2">
    <source>
        <dbReference type="ARBA" id="ARBA00002777"/>
    </source>
</evidence>
<dbReference type="Pfam" id="PF01717">
    <property type="entry name" value="Meth_synt_2"/>
    <property type="match status" value="1"/>
</dbReference>
<proteinExistence type="inferred from homology"/>
<dbReference type="AlphaFoldDB" id="A0A507DIM9"/>
<evidence type="ECO:0000259" key="13">
    <source>
        <dbReference type="Pfam" id="PF01717"/>
    </source>
</evidence>
<dbReference type="VEuPathDB" id="FungiDB:SeMB42_g01879"/>
<dbReference type="InterPro" id="IPR002629">
    <property type="entry name" value="Met_Synth_C/arc"/>
</dbReference>
<comment type="pathway">
    <text evidence="3">Amino-acid biosynthesis; L-methionine biosynthesis via de novo pathway; L-methionine from L-homocysteine (MetE route): step 1/1.</text>
</comment>
<evidence type="ECO:0000256" key="4">
    <source>
        <dbReference type="ARBA" id="ARBA00009553"/>
    </source>
</evidence>
<dbReference type="STRING" id="286115.A0A507DIM9"/>
<dbReference type="PANTHER" id="PTHR30519">
    <property type="entry name" value="5-METHYLTETRAHYDROPTEROYLTRIGLUTAMATE--HOMOCYSTEINE METHYLTRANSFERASE"/>
    <property type="match status" value="1"/>
</dbReference>
<evidence type="ECO:0000256" key="3">
    <source>
        <dbReference type="ARBA" id="ARBA00004681"/>
    </source>
</evidence>
<dbReference type="HAMAP" id="MF_00172">
    <property type="entry name" value="Meth_synth"/>
    <property type="match status" value="1"/>
</dbReference>
<keyword evidence="9" id="KW-0479">Metal-binding</keyword>
<evidence type="ECO:0000313" key="15">
    <source>
        <dbReference type="EMBL" id="TPX51559.1"/>
    </source>
</evidence>
<evidence type="ECO:0000256" key="6">
    <source>
        <dbReference type="ARBA" id="ARBA00022603"/>
    </source>
</evidence>
<dbReference type="GO" id="GO:0003871">
    <property type="term" value="F:5-methyltetrahydropteroyltriglutamate-homocysteine S-methyltransferase activity"/>
    <property type="evidence" value="ECO:0007669"/>
    <property type="project" value="UniProtKB-EC"/>
</dbReference>
<dbReference type="NCBIfam" id="TIGR01371">
    <property type="entry name" value="met_syn_B12ind"/>
    <property type="match status" value="1"/>
</dbReference>
<comment type="function">
    <text evidence="2">Catalyzes the transfer of a methyl group from 5-methyltetrahydrofolate to homocysteine resulting in methionine formation.</text>
</comment>
<keyword evidence="10" id="KW-0862">Zinc</keyword>
<reference evidence="15 16" key="1">
    <citation type="journal article" date="2019" name="Sci. Rep.">
        <title>Comparative genomics of chytrid fungi reveal insights into the obligate biotrophic and pathogenic lifestyle of Synchytrium endobioticum.</title>
        <authorList>
            <person name="van de Vossenberg B.T.L.H."/>
            <person name="Warris S."/>
            <person name="Nguyen H.D.T."/>
            <person name="van Gent-Pelzer M.P.E."/>
            <person name="Joly D.L."/>
            <person name="van de Geest H.C."/>
            <person name="Bonants P.J.M."/>
            <person name="Smith D.S."/>
            <person name="Levesque C.A."/>
            <person name="van der Lee T.A.J."/>
        </authorList>
    </citation>
    <scope>NUCLEOTIDE SEQUENCE [LARGE SCALE GENOMIC DNA]</scope>
    <source>
        <strain evidence="15 16">MB42</strain>
    </source>
</reference>
<evidence type="ECO:0000259" key="14">
    <source>
        <dbReference type="Pfam" id="PF08267"/>
    </source>
</evidence>
<sequence length="827" mass="93158">MVVPSCTYVARRVPLRAIVKHLRTELAPSIKPNKTSKTQLQDQPSKKHQPNRNSELPLHLTMTVPSAVLGFPRIGAQRELKKAIESYWAGKLSEQELRAVAANVKTGNWRLLQQAGVEGIPSADFTLYDHVLDTLVMFNATPERYRETSLSPLDKYFAMGRGHQDPSKGVDLASMEMKKWFDTNYHYIVPEISPKTDFKLIANKSLEEYKEAQSLGIRTRPVLVGPITFLAISKPGADSPGFDPLDKLDKLVSAYQQALKELKDAGVEWVQMDEPILVLDRGDSLAQKLSSVYTKLAESAPKIMLTTYFGRLGTTSLEVIPNIPQLGGVHIDLSERAGTDHLQPTLAALKKNDNIVLSLGVISGRNIWKSDLGKAIQLVDEASKALGSLNRVQVATSSSLLHTPITLADEKHFTDQQKSWFAFATEKVHELVALAKRDEHKLKENSASIQERREFERQSDPGVRQRLAGITPDMLKRKNCFSQRAKVQEAEFKLPMFPTTTIGSFPQTKEIRVARAQFGKGTLDAAGYEKAMKAEIEHVVRFQEEIGLDVLVHGEPERNDMVQYFGEQMKGFVFTDNGWVQSYGTRCVRPPIVVSDVDRLKPMTVDWIMHAQSLTKKPMKGMLTGPITILMWSFPRIDISRELQAKQIALALRDEVTDLEEAGIKVIQVDEPAIREGLPLRRVDWDTYLRWAVDSFRLATSCVKDVTQVHSHFCYSDFNDIFQSIKDLDADVISIEASKSSMKLLKVFKEQSYTNFIGPGVFDIHSPRIPSVDEIRQHIKSMVQYIGPNILWVNPDCGLKTRQWKEVEGALKNTVEAARWARQEYAK</sequence>
<dbReference type="InterPro" id="IPR038071">
    <property type="entry name" value="UROD/MetE-like_sf"/>
</dbReference>
<organism evidence="15 16">
    <name type="scientific">Synchytrium endobioticum</name>
    <dbReference type="NCBI Taxonomy" id="286115"/>
    <lineage>
        <taxon>Eukaryota</taxon>
        <taxon>Fungi</taxon>
        <taxon>Fungi incertae sedis</taxon>
        <taxon>Chytridiomycota</taxon>
        <taxon>Chytridiomycota incertae sedis</taxon>
        <taxon>Chytridiomycetes</taxon>
        <taxon>Synchytriales</taxon>
        <taxon>Synchytriaceae</taxon>
        <taxon>Synchytrium</taxon>
    </lineage>
</organism>
<dbReference type="CDD" id="cd03311">
    <property type="entry name" value="CIMS_C_terminal_like"/>
    <property type="match status" value="1"/>
</dbReference>
<comment type="similarity">
    <text evidence="4">Belongs to the vitamin-B12 independent methionine synthase family.</text>
</comment>
<dbReference type="CDD" id="cd03312">
    <property type="entry name" value="CIMS_N_terminal_like"/>
    <property type="match status" value="1"/>
</dbReference>
<keyword evidence="7" id="KW-0028">Amino-acid biosynthesis</keyword>
<name>A0A507DIM9_9FUNG</name>
<dbReference type="Gene3D" id="3.20.20.210">
    <property type="match status" value="2"/>
</dbReference>
<feature type="domain" description="Cobalamin-independent methionine synthase MetE C-terminal/archaeal" evidence="13">
    <location>
        <begin position="497"/>
        <end position="819"/>
    </location>
</feature>
<dbReference type="EC" id="2.1.1.14" evidence="5"/>
<dbReference type="GO" id="GO:0032259">
    <property type="term" value="P:methylation"/>
    <property type="evidence" value="ECO:0007669"/>
    <property type="project" value="UniProtKB-KW"/>
</dbReference>
<dbReference type="EMBL" id="QEAN01000052">
    <property type="protein sequence ID" value="TPX51559.1"/>
    <property type="molecule type" value="Genomic_DNA"/>
</dbReference>
<evidence type="ECO:0000256" key="9">
    <source>
        <dbReference type="ARBA" id="ARBA00022723"/>
    </source>
</evidence>
<dbReference type="SUPFAM" id="SSF51726">
    <property type="entry name" value="UROD/MetE-like"/>
    <property type="match status" value="2"/>
</dbReference>
<accession>A0A507DIM9</accession>
<feature type="region of interest" description="Disordered" evidence="12">
    <location>
        <begin position="29"/>
        <end position="56"/>
    </location>
</feature>
<dbReference type="UniPathway" id="UPA00051">
    <property type="reaction ID" value="UER00082"/>
</dbReference>
<evidence type="ECO:0000256" key="1">
    <source>
        <dbReference type="ARBA" id="ARBA00001947"/>
    </source>
</evidence>
<dbReference type="NCBIfam" id="NF003556">
    <property type="entry name" value="PRK05222.1"/>
    <property type="match status" value="1"/>
</dbReference>
<evidence type="ECO:0000256" key="10">
    <source>
        <dbReference type="ARBA" id="ARBA00022833"/>
    </source>
</evidence>
<dbReference type="Pfam" id="PF08267">
    <property type="entry name" value="Meth_synt_1"/>
    <property type="match status" value="1"/>
</dbReference>
<dbReference type="GO" id="GO:0008270">
    <property type="term" value="F:zinc ion binding"/>
    <property type="evidence" value="ECO:0007669"/>
    <property type="project" value="InterPro"/>
</dbReference>
<protein>
    <recommendedName>
        <fullName evidence="5">5-methyltetrahydropteroyltriglutamate--homocysteine S-methyltransferase</fullName>
        <ecNumber evidence="5">2.1.1.14</ecNumber>
    </recommendedName>
</protein>
<gene>
    <name evidence="15" type="primary">MET6</name>
    <name evidence="15" type="ORF">SeMB42_g01879</name>
</gene>
<keyword evidence="8 15" id="KW-0808">Transferase</keyword>
<comment type="caution">
    <text evidence="15">The sequence shown here is derived from an EMBL/GenBank/DDBJ whole genome shotgun (WGS) entry which is preliminary data.</text>
</comment>
<dbReference type="FunFam" id="3.20.20.210:FF:000002">
    <property type="entry name" value="5-methyltetrahydropteroyltriglutamate--homocysteine methyltransferase"/>
    <property type="match status" value="1"/>
</dbReference>
<evidence type="ECO:0000313" key="16">
    <source>
        <dbReference type="Proteomes" id="UP000317494"/>
    </source>
</evidence>
<keyword evidence="6 15" id="KW-0489">Methyltransferase</keyword>
<dbReference type="GO" id="GO:0009086">
    <property type="term" value="P:methionine biosynthetic process"/>
    <property type="evidence" value="ECO:0007669"/>
    <property type="project" value="UniProtKB-KW"/>
</dbReference>
<evidence type="ECO:0000256" key="8">
    <source>
        <dbReference type="ARBA" id="ARBA00022679"/>
    </source>
</evidence>
<evidence type="ECO:0000256" key="7">
    <source>
        <dbReference type="ARBA" id="ARBA00022605"/>
    </source>
</evidence>
<keyword evidence="11" id="KW-0486">Methionine biosynthesis</keyword>